<evidence type="ECO:0000259" key="7">
    <source>
        <dbReference type="PROSITE" id="PS50109"/>
    </source>
</evidence>
<dbReference type="PROSITE" id="PS50109">
    <property type="entry name" value="HIS_KIN"/>
    <property type="match status" value="1"/>
</dbReference>
<dbReference type="eggNOG" id="COG2205">
    <property type="taxonomic scope" value="Bacteria"/>
</dbReference>
<name>I6YVM2_MELRP</name>
<dbReference type="PANTHER" id="PTHR43711:SF26">
    <property type="entry name" value="SENSOR HISTIDINE KINASE RCSC"/>
    <property type="match status" value="1"/>
</dbReference>
<evidence type="ECO:0000256" key="4">
    <source>
        <dbReference type="ARBA" id="ARBA00022679"/>
    </source>
</evidence>
<dbReference type="Gene3D" id="1.10.287.130">
    <property type="match status" value="1"/>
</dbReference>
<dbReference type="Pfam" id="PF00512">
    <property type="entry name" value="HisKA"/>
    <property type="match status" value="1"/>
</dbReference>
<evidence type="ECO:0000256" key="5">
    <source>
        <dbReference type="ARBA" id="ARBA00022777"/>
    </source>
</evidence>
<gene>
    <name evidence="8" type="ordered locus">MROS_1380</name>
</gene>
<dbReference type="InterPro" id="IPR005467">
    <property type="entry name" value="His_kinase_dom"/>
</dbReference>
<evidence type="ECO:0000313" key="9">
    <source>
        <dbReference type="Proteomes" id="UP000009011"/>
    </source>
</evidence>
<comment type="catalytic activity">
    <reaction evidence="1">
        <text>ATP + protein L-histidine = ADP + protein N-phospho-L-histidine.</text>
        <dbReference type="EC" id="2.7.13.3"/>
    </reaction>
</comment>
<dbReference type="FunFam" id="3.30.565.10:FF:000006">
    <property type="entry name" value="Sensor histidine kinase WalK"/>
    <property type="match status" value="1"/>
</dbReference>
<dbReference type="SMART" id="SM00091">
    <property type="entry name" value="PAS"/>
    <property type="match status" value="1"/>
</dbReference>
<dbReference type="AlphaFoldDB" id="I6YVM2"/>
<organism evidence="8 9">
    <name type="scientific">Melioribacter roseus (strain DSM 23840 / JCM 17771 / VKM B-2668 / P3M-2)</name>
    <dbReference type="NCBI Taxonomy" id="1191523"/>
    <lineage>
        <taxon>Bacteria</taxon>
        <taxon>Pseudomonadati</taxon>
        <taxon>Ignavibacteriota</taxon>
        <taxon>Ignavibacteria</taxon>
        <taxon>Ignavibacteriales</taxon>
        <taxon>Melioribacteraceae</taxon>
        <taxon>Melioribacter</taxon>
    </lineage>
</organism>
<evidence type="ECO:0000256" key="1">
    <source>
        <dbReference type="ARBA" id="ARBA00000085"/>
    </source>
</evidence>
<keyword evidence="5 8" id="KW-0418">Kinase</keyword>
<dbReference type="InterPro" id="IPR036890">
    <property type="entry name" value="HATPase_C_sf"/>
</dbReference>
<dbReference type="InterPro" id="IPR004358">
    <property type="entry name" value="Sig_transdc_His_kin-like_C"/>
</dbReference>
<dbReference type="SUPFAM" id="SSF55874">
    <property type="entry name" value="ATPase domain of HSP90 chaperone/DNA topoisomerase II/histidine kinase"/>
    <property type="match status" value="1"/>
</dbReference>
<accession>I6YVM2</accession>
<dbReference type="InterPro" id="IPR036097">
    <property type="entry name" value="HisK_dim/P_sf"/>
</dbReference>
<dbReference type="Proteomes" id="UP000009011">
    <property type="component" value="Chromosome"/>
</dbReference>
<dbReference type="SMART" id="SM00387">
    <property type="entry name" value="HATPase_c"/>
    <property type="match status" value="1"/>
</dbReference>
<dbReference type="SUPFAM" id="SSF47384">
    <property type="entry name" value="Homodimeric domain of signal transducing histidine kinase"/>
    <property type="match status" value="1"/>
</dbReference>
<dbReference type="InterPro" id="IPR003594">
    <property type="entry name" value="HATPase_dom"/>
</dbReference>
<dbReference type="Pfam" id="PF02518">
    <property type="entry name" value="HATPase_c"/>
    <property type="match status" value="1"/>
</dbReference>
<feature type="domain" description="Histidine kinase" evidence="7">
    <location>
        <begin position="153"/>
        <end position="371"/>
    </location>
</feature>
<keyword evidence="9" id="KW-1185">Reference proteome</keyword>
<evidence type="ECO:0000256" key="3">
    <source>
        <dbReference type="ARBA" id="ARBA00022553"/>
    </source>
</evidence>
<dbReference type="SMART" id="SM00388">
    <property type="entry name" value="HisKA"/>
    <property type="match status" value="1"/>
</dbReference>
<keyword evidence="3" id="KW-0597">Phosphoprotein</keyword>
<dbReference type="EC" id="2.7.13.3" evidence="2"/>
<dbReference type="PRINTS" id="PR00344">
    <property type="entry name" value="BCTRLSENSOR"/>
</dbReference>
<dbReference type="CDD" id="cd00082">
    <property type="entry name" value="HisKA"/>
    <property type="match status" value="1"/>
</dbReference>
<dbReference type="Gene3D" id="3.30.450.20">
    <property type="entry name" value="PAS domain"/>
    <property type="match status" value="1"/>
</dbReference>
<protein>
    <recommendedName>
        <fullName evidence="2">histidine kinase</fullName>
        <ecNumber evidence="2">2.7.13.3</ecNumber>
    </recommendedName>
</protein>
<dbReference type="InterPro" id="IPR050736">
    <property type="entry name" value="Sensor_HK_Regulatory"/>
</dbReference>
<keyword evidence="4" id="KW-0808">Transferase</keyword>
<dbReference type="STRING" id="1191523.MROS_1380"/>
<dbReference type="Gene3D" id="3.30.565.10">
    <property type="entry name" value="Histidine kinase-like ATPase, C-terminal domain"/>
    <property type="match status" value="1"/>
</dbReference>
<dbReference type="InterPro" id="IPR000014">
    <property type="entry name" value="PAS"/>
</dbReference>
<sequence>MFFWYVILPMRKRHEKEEKTMQLRQAELMALFASLAPDPVFRVDKASNIILANDAAHKVFPFEVLLGTKISEVLPFTKDLDIYEMIKRDITINYTTQINQNFFQFKISGISSLEICQIYGRDITELKRSEKELQEALRKAEESQKLKEFFLSQISHEVRSPLNVIIGFSNMLLEEAKSSNDPDMKEIYLSIINNSKRLYRTFDLLLNMSQIQTGTFNLRFERIDVLPIIKSLTNEFATYAEEKRVILKVVPLTEDTFITADHYSVNQIFSHLIDNAIKYSENGNVDIILRRDDNYFYVDVKDNGIGMPPEYIEKLFTPFSQANMSYSKPFEGTGLGLALVKNLLDINNAKIEVKSELGTGSIFTVIFEGNSYGRTRSKKT</sequence>
<dbReference type="GO" id="GO:0000155">
    <property type="term" value="F:phosphorelay sensor kinase activity"/>
    <property type="evidence" value="ECO:0007669"/>
    <property type="project" value="InterPro"/>
</dbReference>
<dbReference type="KEGG" id="mro:MROS_1380"/>
<reference evidence="8 9" key="1">
    <citation type="journal article" date="2013" name="PLoS ONE">
        <title>Genomic analysis of Melioribacter roseus, facultatively anaerobic organotrophic bacterium representing a novel deep lineage within Bacteriodetes/Chlorobi group.</title>
        <authorList>
            <person name="Kadnikov V.V."/>
            <person name="Mardanov A.V."/>
            <person name="Podosokorskaya O.A."/>
            <person name="Gavrilov S.N."/>
            <person name="Kublanov I.V."/>
            <person name="Beletsky A.V."/>
            <person name="Bonch-Osmolovskaya E.A."/>
            <person name="Ravin N.V."/>
        </authorList>
    </citation>
    <scope>NUCLEOTIDE SEQUENCE [LARGE SCALE GENOMIC DNA]</scope>
    <source>
        <strain evidence="9">JCM 17771 / P3M-2</strain>
    </source>
</reference>
<dbReference type="CDD" id="cd00130">
    <property type="entry name" value="PAS"/>
    <property type="match status" value="1"/>
</dbReference>
<evidence type="ECO:0000256" key="6">
    <source>
        <dbReference type="ARBA" id="ARBA00023012"/>
    </source>
</evidence>
<evidence type="ECO:0000256" key="2">
    <source>
        <dbReference type="ARBA" id="ARBA00012438"/>
    </source>
</evidence>
<dbReference type="PANTHER" id="PTHR43711">
    <property type="entry name" value="TWO-COMPONENT HISTIDINE KINASE"/>
    <property type="match status" value="1"/>
</dbReference>
<dbReference type="EMBL" id="CP003557">
    <property type="protein sequence ID" value="AFN74617.1"/>
    <property type="molecule type" value="Genomic_DNA"/>
</dbReference>
<keyword evidence="6" id="KW-0902">Two-component regulatory system</keyword>
<proteinExistence type="predicted"/>
<dbReference type="HOGENOM" id="CLU_000445_89_2_10"/>
<evidence type="ECO:0000313" key="8">
    <source>
        <dbReference type="EMBL" id="AFN74617.1"/>
    </source>
</evidence>
<dbReference type="InterPro" id="IPR003661">
    <property type="entry name" value="HisK_dim/P_dom"/>
</dbReference>
<dbReference type="RefSeq" id="WP_014856051.1">
    <property type="nucleotide sequence ID" value="NC_018178.1"/>
</dbReference>